<keyword evidence="1" id="KW-0648">Protein biosynthesis</keyword>
<comment type="function">
    <text evidence="1">Allows the formation of correctly charged Asn-tRNA(Asn) or Gln-tRNA(Gln) through the transamidation of misacylated Asp-tRNA(Asn) or Glu-tRNA(Gln) in organisms which lack either or both of asparaginyl-tRNA or glutaminyl-tRNA synthetases. The reaction takes place in the presence of glutamine and ATP through an activated phospho-Asp-tRNA(Asn) or phospho-Glu-tRNA(Gln).</text>
</comment>
<dbReference type="EMBL" id="VDUY01000004">
    <property type="protein sequence ID" value="TXL65225.1"/>
    <property type="molecule type" value="Genomic_DNA"/>
</dbReference>
<keyword evidence="3" id="KW-1185">Reference proteome</keyword>
<dbReference type="GO" id="GO:0016740">
    <property type="term" value="F:transferase activity"/>
    <property type="evidence" value="ECO:0007669"/>
    <property type="project" value="UniProtKB-KW"/>
</dbReference>
<dbReference type="Gene3D" id="1.10.20.60">
    <property type="entry name" value="Glu-tRNAGln amidotransferase C subunit, N-terminal domain"/>
    <property type="match status" value="1"/>
</dbReference>
<dbReference type="PANTHER" id="PTHR15004:SF0">
    <property type="entry name" value="GLUTAMYL-TRNA(GLN) AMIDOTRANSFERASE SUBUNIT C, MITOCHONDRIAL"/>
    <property type="match status" value="1"/>
</dbReference>
<comment type="catalytic activity">
    <reaction evidence="1">
        <text>L-aspartyl-tRNA(Asn) + L-glutamine + ATP + H2O = L-asparaginyl-tRNA(Asn) + L-glutamate + ADP + phosphate + 2 H(+)</text>
        <dbReference type="Rhea" id="RHEA:14513"/>
        <dbReference type="Rhea" id="RHEA-COMP:9674"/>
        <dbReference type="Rhea" id="RHEA-COMP:9677"/>
        <dbReference type="ChEBI" id="CHEBI:15377"/>
        <dbReference type="ChEBI" id="CHEBI:15378"/>
        <dbReference type="ChEBI" id="CHEBI:29985"/>
        <dbReference type="ChEBI" id="CHEBI:30616"/>
        <dbReference type="ChEBI" id="CHEBI:43474"/>
        <dbReference type="ChEBI" id="CHEBI:58359"/>
        <dbReference type="ChEBI" id="CHEBI:78515"/>
        <dbReference type="ChEBI" id="CHEBI:78516"/>
        <dbReference type="ChEBI" id="CHEBI:456216"/>
    </reaction>
</comment>
<keyword evidence="1" id="KW-0436">Ligase</keyword>
<dbReference type="EC" id="6.3.5.-" evidence="1"/>
<dbReference type="NCBIfam" id="TIGR00135">
    <property type="entry name" value="gatC"/>
    <property type="match status" value="1"/>
</dbReference>
<keyword evidence="1" id="KW-0067">ATP-binding</keyword>
<accession>A0A5C8NVI0</accession>
<dbReference type="GO" id="GO:0050566">
    <property type="term" value="F:asparaginyl-tRNA synthase (glutamine-hydrolyzing) activity"/>
    <property type="evidence" value="ECO:0007669"/>
    <property type="project" value="RHEA"/>
</dbReference>
<protein>
    <recommendedName>
        <fullName evidence="1">Aspartyl/glutamyl-tRNA(Asn/Gln) amidotransferase subunit C</fullName>
        <shortName evidence="1">Asp/Glu-ADT subunit C</shortName>
        <ecNumber evidence="1">6.3.5.-</ecNumber>
    </recommendedName>
</protein>
<evidence type="ECO:0000256" key="1">
    <source>
        <dbReference type="HAMAP-Rule" id="MF_00122"/>
    </source>
</evidence>
<comment type="caution">
    <text evidence="2">The sequence shown here is derived from an EMBL/GenBank/DDBJ whole genome shotgun (WGS) entry which is preliminary data.</text>
</comment>
<proteinExistence type="inferred from homology"/>
<reference evidence="2 3" key="1">
    <citation type="submission" date="2019-06" db="EMBL/GenBank/DDBJ databases">
        <title>Quisquiliibacterium sp. nov., isolated from a maize field.</title>
        <authorList>
            <person name="Lin S.-Y."/>
            <person name="Tsai C.-F."/>
            <person name="Young C.-C."/>
        </authorList>
    </citation>
    <scope>NUCLEOTIDE SEQUENCE [LARGE SCALE GENOMIC DNA]</scope>
    <source>
        <strain evidence="2 3">CC-CFT501</strain>
    </source>
</reference>
<keyword evidence="1" id="KW-0547">Nucleotide-binding</keyword>
<dbReference type="GO" id="GO:0006412">
    <property type="term" value="P:translation"/>
    <property type="evidence" value="ECO:0007669"/>
    <property type="project" value="UniProtKB-UniRule"/>
</dbReference>
<evidence type="ECO:0000313" key="3">
    <source>
        <dbReference type="Proteomes" id="UP000321548"/>
    </source>
</evidence>
<dbReference type="OrthoDB" id="9794326at2"/>
<dbReference type="PANTHER" id="PTHR15004">
    <property type="entry name" value="GLUTAMYL-TRNA(GLN) AMIDOTRANSFERASE SUBUNIT C, MITOCHONDRIAL"/>
    <property type="match status" value="1"/>
</dbReference>
<comment type="subunit">
    <text evidence="1">Heterotrimer of A, B and C subunits.</text>
</comment>
<comment type="similarity">
    <text evidence="1">Belongs to the GatC family.</text>
</comment>
<dbReference type="GO" id="GO:0005524">
    <property type="term" value="F:ATP binding"/>
    <property type="evidence" value="ECO:0007669"/>
    <property type="project" value="UniProtKB-KW"/>
</dbReference>
<dbReference type="GO" id="GO:0050567">
    <property type="term" value="F:glutaminyl-tRNA synthase (glutamine-hydrolyzing) activity"/>
    <property type="evidence" value="ECO:0007669"/>
    <property type="project" value="UniProtKB-UniRule"/>
</dbReference>
<dbReference type="InterPro" id="IPR003837">
    <property type="entry name" value="GatC"/>
</dbReference>
<dbReference type="Pfam" id="PF02686">
    <property type="entry name" value="GatC"/>
    <property type="match status" value="1"/>
</dbReference>
<dbReference type="AlphaFoldDB" id="A0A5C8NVI0"/>
<name>A0A5C8NVI0_9BURK</name>
<dbReference type="HAMAP" id="MF_00122">
    <property type="entry name" value="GatC"/>
    <property type="match status" value="1"/>
</dbReference>
<sequence>MSLTSSDVQRLATLARIELDADEAARTLAQLNAVFGLIETLQAVDTTGVAPMTHARDLALRLREDQVTEPDRRADYQAVAPAVERGLYLVPRVIE</sequence>
<evidence type="ECO:0000313" key="2">
    <source>
        <dbReference type="EMBL" id="TXL65225.1"/>
    </source>
</evidence>
<organism evidence="2 3">
    <name type="scientific">Zeimonas arvi</name>
    <dbReference type="NCBI Taxonomy" id="2498847"/>
    <lineage>
        <taxon>Bacteria</taxon>
        <taxon>Pseudomonadati</taxon>
        <taxon>Pseudomonadota</taxon>
        <taxon>Betaproteobacteria</taxon>
        <taxon>Burkholderiales</taxon>
        <taxon>Burkholderiaceae</taxon>
        <taxon>Zeimonas</taxon>
    </lineage>
</organism>
<gene>
    <name evidence="1 2" type="primary">gatC</name>
    <name evidence="2" type="ORF">FHP08_10495</name>
</gene>
<dbReference type="GO" id="GO:0006450">
    <property type="term" value="P:regulation of translational fidelity"/>
    <property type="evidence" value="ECO:0007669"/>
    <property type="project" value="InterPro"/>
</dbReference>
<keyword evidence="2" id="KW-0808">Transferase</keyword>
<dbReference type="InterPro" id="IPR036113">
    <property type="entry name" value="Asp/Glu-ADT_sf_sub_c"/>
</dbReference>
<dbReference type="RefSeq" id="WP_147704420.1">
    <property type="nucleotide sequence ID" value="NZ_VDUY01000004.1"/>
</dbReference>
<comment type="catalytic activity">
    <reaction evidence="1">
        <text>L-glutamyl-tRNA(Gln) + L-glutamine + ATP + H2O = L-glutaminyl-tRNA(Gln) + L-glutamate + ADP + phosphate + H(+)</text>
        <dbReference type="Rhea" id="RHEA:17521"/>
        <dbReference type="Rhea" id="RHEA-COMP:9681"/>
        <dbReference type="Rhea" id="RHEA-COMP:9684"/>
        <dbReference type="ChEBI" id="CHEBI:15377"/>
        <dbReference type="ChEBI" id="CHEBI:15378"/>
        <dbReference type="ChEBI" id="CHEBI:29985"/>
        <dbReference type="ChEBI" id="CHEBI:30616"/>
        <dbReference type="ChEBI" id="CHEBI:43474"/>
        <dbReference type="ChEBI" id="CHEBI:58359"/>
        <dbReference type="ChEBI" id="CHEBI:78520"/>
        <dbReference type="ChEBI" id="CHEBI:78521"/>
        <dbReference type="ChEBI" id="CHEBI:456216"/>
    </reaction>
</comment>
<dbReference type="GO" id="GO:0070681">
    <property type="term" value="P:glutaminyl-tRNAGln biosynthesis via transamidation"/>
    <property type="evidence" value="ECO:0007669"/>
    <property type="project" value="TreeGrafter"/>
</dbReference>
<dbReference type="Proteomes" id="UP000321548">
    <property type="component" value="Unassembled WGS sequence"/>
</dbReference>
<dbReference type="SUPFAM" id="SSF141000">
    <property type="entry name" value="Glu-tRNAGln amidotransferase C subunit"/>
    <property type="match status" value="1"/>
</dbReference>